<keyword evidence="3" id="KW-1185">Reference proteome</keyword>
<gene>
    <name evidence="2" type="ORF">GYMLUDRAFT_878675</name>
</gene>
<sequence length="119" mass="13298">MMNLAYANRYRWPDSIFHSPDIGSEDLNLVNKSFLLSDRSAQIPSETPFRSHKIFSSAPLPSPPSPPVSKSTLSSVPTSFKDVLLRPKLSSYPVTMTVYLDKFASLDREEKPFMSSNGT</sequence>
<evidence type="ECO:0000313" key="3">
    <source>
        <dbReference type="Proteomes" id="UP000053593"/>
    </source>
</evidence>
<dbReference type="Proteomes" id="UP000053593">
    <property type="component" value="Unassembled WGS sequence"/>
</dbReference>
<evidence type="ECO:0000256" key="1">
    <source>
        <dbReference type="SAM" id="MobiDB-lite"/>
    </source>
</evidence>
<proteinExistence type="predicted"/>
<organism evidence="2 3">
    <name type="scientific">Collybiopsis luxurians FD-317 M1</name>
    <dbReference type="NCBI Taxonomy" id="944289"/>
    <lineage>
        <taxon>Eukaryota</taxon>
        <taxon>Fungi</taxon>
        <taxon>Dikarya</taxon>
        <taxon>Basidiomycota</taxon>
        <taxon>Agaricomycotina</taxon>
        <taxon>Agaricomycetes</taxon>
        <taxon>Agaricomycetidae</taxon>
        <taxon>Agaricales</taxon>
        <taxon>Marasmiineae</taxon>
        <taxon>Omphalotaceae</taxon>
        <taxon>Collybiopsis</taxon>
        <taxon>Collybiopsis luxurians</taxon>
    </lineage>
</organism>
<dbReference type="AlphaFoldDB" id="A0A0D0CAY9"/>
<protein>
    <submittedName>
        <fullName evidence="2">Uncharacterized protein</fullName>
    </submittedName>
</protein>
<feature type="region of interest" description="Disordered" evidence="1">
    <location>
        <begin position="54"/>
        <end position="76"/>
    </location>
</feature>
<evidence type="ECO:0000313" key="2">
    <source>
        <dbReference type="EMBL" id="KIK55212.1"/>
    </source>
</evidence>
<accession>A0A0D0CAY9</accession>
<dbReference type="HOGENOM" id="CLU_2061765_0_0_1"/>
<name>A0A0D0CAY9_9AGAR</name>
<dbReference type="EMBL" id="KN834808">
    <property type="protein sequence ID" value="KIK55212.1"/>
    <property type="molecule type" value="Genomic_DNA"/>
</dbReference>
<reference evidence="2 3" key="1">
    <citation type="submission" date="2014-04" db="EMBL/GenBank/DDBJ databases">
        <title>Evolutionary Origins and Diversification of the Mycorrhizal Mutualists.</title>
        <authorList>
            <consortium name="DOE Joint Genome Institute"/>
            <consortium name="Mycorrhizal Genomics Consortium"/>
            <person name="Kohler A."/>
            <person name="Kuo A."/>
            <person name="Nagy L.G."/>
            <person name="Floudas D."/>
            <person name="Copeland A."/>
            <person name="Barry K.W."/>
            <person name="Cichocki N."/>
            <person name="Veneault-Fourrey C."/>
            <person name="LaButti K."/>
            <person name="Lindquist E.A."/>
            <person name="Lipzen A."/>
            <person name="Lundell T."/>
            <person name="Morin E."/>
            <person name="Murat C."/>
            <person name="Riley R."/>
            <person name="Ohm R."/>
            <person name="Sun H."/>
            <person name="Tunlid A."/>
            <person name="Henrissat B."/>
            <person name="Grigoriev I.V."/>
            <person name="Hibbett D.S."/>
            <person name="Martin F."/>
        </authorList>
    </citation>
    <scope>NUCLEOTIDE SEQUENCE [LARGE SCALE GENOMIC DNA]</scope>
    <source>
        <strain evidence="2 3">FD-317 M1</strain>
    </source>
</reference>